<feature type="compositionally biased region" description="Polar residues" evidence="1">
    <location>
        <begin position="63"/>
        <end position="76"/>
    </location>
</feature>
<name>A0AAD7WUJ0_9TELE</name>
<gene>
    <name evidence="2" type="ORF">AAFF_G00218260</name>
</gene>
<evidence type="ECO:0000313" key="3">
    <source>
        <dbReference type="Proteomes" id="UP001221898"/>
    </source>
</evidence>
<feature type="region of interest" description="Disordered" evidence="1">
    <location>
        <begin position="33"/>
        <end position="111"/>
    </location>
</feature>
<organism evidence="2 3">
    <name type="scientific">Aldrovandia affinis</name>
    <dbReference type="NCBI Taxonomy" id="143900"/>
    <lineage>
        <taxon>Eukaryota</taxon>
        <taxon>Metazoa</taxon>
        <taxon>Chordata</taxon>
        <taxon>Craniata</taxon>
        <taxon>Vertebrata</taxon>
        <taxon>Euteleostomi</taxon>
        <taxon>Actinopterygii</taxon>
        <taxon>Neopterygii</taxon>
        <taxon>Teleostei</taxon>
        <taxon>Notacanthiformes</taxon>
        <taxon>Halosauridae</taxon>
        <taxon>Aldrovandia</taxon>
    </lineage>
</organism>
<evidence type="ECO:0000256" key="1">
    <source>
        <dbReference type="SAM" id="MobiDB-lite"/>
    </source>
</evidence>
<accession>A0AAD7WUJ0</accession>
<comment type="caution">
    <text evidence="2">The sequence shown here is derived from an EMBL/GenBank/DDBJ whole genome shotgun (WGS) entry which is preliminary data.</text>
</comment>
<dbReference type="EMBL" id="JAINUG010000029">
    <property type="protein sequence ID" value="KAJ8409767.1"/>
    <property type="molecule type" value="Genomic_DNA"/>
</dbReference>
<dbReference type="AlphaFoldDB" id="A0AAD7WUJ0"/>
<feature type="region of interest" description="Disordered" evidence="1">
    <location>
        <begin position="1"/>
        <end position="21"/>
    </location>
</feature>
<evidence type="ECO:0000313" key="2">
    <source>
        <dbReference type="EMBL" id="KAJ8409767.1"/>
    </source>
</evidence>
<feature type="compositionally biased region" description="Basic and acidic residues" evidence="1">
    <location>
        <begin position="1"/>
        <end position="10"/>
    </location>
</feature>
<proteinExistence type="predicted"/>
<reference evidence="2" key="1">
    <citation type="journal article" date="2023" name="Science">
        <title>Genome structures resolve the early diversification of teleost fishes.</title>
        <authorList>
            <person name="Parey E."/>
            <person name="Louis A."/>
            <person name="Montfort J."/>
            <person name="Bouchez O."/>
            <person name="Roques C."/>
            <person name="Iampietro C."/>
            <person name="Lluch J."/>
            <person name="Castinel A."/>
            <person name="Donnadieu C."/>
            <person name="Desvignes T."/>
            <person name="Floi Bucao C."/>
            <person name="Jouanno E."/>
            <person name="Wen M."/>
            <person name="Mejri S."/>
            <person name="Dirks R."/>
            <person name="Jansen H."/>
            <person name="Henkel C."/>
            <person name="Chen W.J."/>
            <person name="Zahm M."/>
            <person name="Cabau C."/>
            <person name="Klopp C."/>
            <person name="Thompson A.W."/>
            <person name="Robinson-Rechavi M."/>
            <person name="Braasch I."/>
            <person name="Lecointre G."/>
            <person name="Bobe J."/>
            <person name="Postlethwait J.H."/>
            <person name="Berthelot C."/>
            <person name="Roest Crollius H."/>
            <person name="Guiguen Y."/>
        </authorList>
    </citation>
    <scope>NUCLEOTIDE SEQUENCE</scope>
    <source>
        <strain evidence="2">NC1722</strain>
    </source>
</reference>
<sequence length="111" mass="11651">MSLRLSRESKLSTPVAPESHTRLKHLCGVRRCHTSPELNPDNGATAGRCVIGHSEGVGGLGQRESTSNSPGRTSACSLPAVSGDVSRKASQHPADPAAQLADRKVEKKRSA</sequence>
<keyword evidence="3" id="KW-1185">Reference proteome</keyword>
<dbReference type="Proteomes" id="UP001221898">
    <property type="component" value="Unassembled WGS sequence"/>
</dbReference>
<feature type="compositionally biased region" description="Basic and acidic residues" evidence="1">
    <location>
        <begin position="101"/>
        <end position="111"/>
    </location>
</feature>
<protein>
    <submittedName>
        <fullName evidence="2">Uncharacterized protein</fullName>
    </submittedName>
</protein>